<sequence length="85" mass="9753">MELSKHAKVRMEKFGAVIFDTLKEDVFTTNEQGAEIVQLLQNGKSQREIIEELTNRYDENHDDIASDVNNFLDELAEKEILVGVE</sequence>
<dbReference type="Proteomes" id="UP000070195">
    <property type="component" value="Unassembled WGS sequence"/>
</dbReference>
<evidence type="ECO:0000313" key="1">
    <source>
        <dbReference type="EMBL" id="KXA91323.1"/>
    </source>
</evidence>
<comment type="caution">
    <text evidence="1">The sequence shown here is derived from an EMBL/GenBank/DDBJ whole genome shotgun (WGS) entry which is preliminary data.</text>
</comment>
<reference evidence="1 2" key="1">
    <citation type="journal article" date="2016" name="Sci. Rep.">
        <title>Metabolic traits of an uncultured archaeal lineage -MSBL1- from brine pools of the Red Sea.</title>
        <authorList>
            <person name="Mwirichia R."/>
            <person name="Alam I."/>
            <person name="Rashid M."/>
            <person name="Vinu M."/>
            <person name="Ba-Alawi W."/>
            <person name="Anthony Kamau A."/>
            <person name="Kamanda Ngugi D."/>
            <person name="Goker M."/>
            <person name="Klenk H.P."/>
            <person name="Bajic V."/>
            <person name="Stingl U."/>
        </authorList>
    </citation>
    <scope>NUCLEOTIDE SEQUENCE [LARGE SCALE GENOMIC DNA]</scope>
    <source>
        <strain evidence="1">SCGC-AAA259D18</strain>
    </source>
</reference>
<dbReference type="Pfam" id="PF05402">
    <property type="entry name" value="PqqD"/>
    <property type="match status" value="1"/>
</dbReference>
<dbReference type="PATRIC" id="fig|1698262.3.peg.272"/>
<dbReference type="InterPro" id="IPR041881">
    <property type="entry name" value="PqqD_sf"/>
</dbReference>
<dbReference type="EMBL" id="LHXM01000027">
    <property type="protein sequence ID" value="KXA91323.1"/>
    <property type="molecule type" value="Genomic_DNA"/>
</dbReference>
<evidence type="ECO:0008006" key="3">
    <source>
        <dbReference type="Google" id="ProtNLM"/>
    </source>
</evidence>
<accession>A0A133UAV0</accession>
<gene>
    <name evidence="1" type="ORF">AKJ63_01625</name>
</gene>
<name>A0A133UAV0_9EURY</name>
<dbReference type="InterPro" id="IPR008792">
    <property type="entry name" value="PQQD"/>
</dbReference>
<keyword evidence="2" id="KW-1185">Reference proteome</keyword>
<protein>
    <recommendedName>
        <fullName evidence="3">Pyrroloquinoline quinone biosynthesis protein PqqD</fullName>
    </recommendedName>
</protein>
<proteinExistence type="predicted"/>
<dbReference type="AlphaFoldDB" id="A0A133UAV0"/>
<evidence type="ECO:0000313" key="2">
    <source>
        <dbReference type="Proteomes" id="UP000070195"/>
    </source>
</evidence>
<organism evidence="1 2">
    <name type="scientific">candidate division MSBL1 archaeon SCGC-AAA259D18</name>
    <dbReference type="NCBI Taxonomy" id="1698262"/>
    <lineage>
        <taxon>Archaea</taxon>
        <taxon>Methanobacteriati</taxon>
        <taxon>Methanobacteriota</taxon>
        <taxon>candidate division MSBL1</taxon>
    </lineage>
</organism>
<dbReference type="Gene3D" id="1.10.10.1150">
    <property type="entry name" value="Coenzyme PQQ synthesis protein D (PqqD)"/>
    <property type="match status" value="1"/>
</dbReference>